<dbReference type="Proteomes" id="UP000053937">
    <property type="component" value="Unassembled WGS sequence"/>
</dbReference>
<name>A0A117MQE4_CHLLI</name>
<keyword evidence="2" id="KW-1185">Reference proteome</keyword>
<protein>
    <recommendedName>
        <fullName evidence="3">GIY-YIG domain-containing protein</fullName>
    </recommendedName>
</protein>
<dbReference type="PANTHER" id="PTHR37460:SF1">
    <property type="entry name" value="ENDONUCLEASE III"/>
    <property type="match status" value="1"/>
</dbReference>
<dbReference type="Pfam" id="PF01986">
    <property type="entry name" value="DUF123"/>
    <property type="match status" value="1"/>
</dbReference>
<dbReference type="OrthoDB" id="9811593at2"/>
<organism evidence="1 2">
    <name type="scientific">Chlorobium limicola</name>
    <dbReference type="NCBI Taxonomy" id="1092"/>
    <lineage>
        <taxon>Bacteria</taxon>
        <taxon>Pseudomonadati</taxon>
        <taxon>Chlorobiota</taxon>
        <taxon>Chlorobiia</taxon>
        <taxon>Chlorobiales</taxon>
        <taxon>Chlorobiaceae</taxon>
        <taxon>Chlorobium/Pelodictyon group</taxon>
        <taxon>Chlorobium</taxon>
    </lineage>
</organism>
<dbReference type="PANTHER" id="PTHR37460">
    <property type="entry name" value="ENDONUCLEASE III"/>
    <property type="match status" value="1"/>
</dbReference>
<dbReference type="InterPro" id="IPR002837">
    <property type="entry name" value="DUF123"/>
</dbReference>
<evidence type="ECO:0000313" key="1">
    <source>
        <dbReference type="EMBL" id="KUL30117.1"/>
    </source>
</evidence>
<dbReference type="AlphaFoldDB" id="A0A117MQE4"/>
<evidence type="ECO:0000313" key="2">
    <source>
        <dbReference type="Proteomes" id="UP000053937"/>
    </source>
</evidence>
<proteinExistence type="predicted"/>
<comment type="caution">
    <text evidence="1">The sequence shown here is derived from an EMBL/GenBank/DDBJ whole genome shotgun (WGS) entry which is preliminary data.</text>
</comment>
<sequence length="197" mass="22132">MTGLQFTFSGSNERQGTYLLFISLSKPVRLAFGSFMKGKKLPLPAGYYLYLGSALGKGDNSFPLARRLIRHTSRSGNEKPHAIGKALRIAMLKNRIADEHALNIKQKKLHWHIDYLLQCPESSIFHIVIIRKAEKLEPALSRYLETNPNTSVFAQRLGAQDTKNSTHLLQCSDPNALLEQLLMDLPDIVSDDDDHSC</sequence>
<dbReference type="CDD" id="cd10441">
    <property type="entry name" value="GIY-YIG_COG1833"/>
    <property type="match status" value="1"/>
</dbReference>
<dbReference type="RefSeq" id="WP_059138850.1">
    <property type="nucleotide sequence ID" value="NZ_LMBR01000106.1"/>
</dbReference>
<accession>A0A117MQE4</accession>
<evidence type="ECO:0008006" key="3">
    <source>
        <dbReference type="Google" id="ProtNLM"/>
    </source>
</evidence>
<reference evidence="1 2" key="1">
    <citation type="submission" date="2015-10" db="EMBL/GenBank/DDBJ databases">
        <title>Draft Genome Sequence of Chlorobium limicola strain Frasassi Growing under Artificial Lighting in the Frasassi Cave System.</title>
        <authorList>
            <person name="Mansor M."/>
            <person name="Macalady J."/>
        </authorList>
    </citation>
    <scope>NUCLEOTIDE SEQUENCE [LARGE SCALE GENOMIC DNA]</scope>
    <source>
        <strain evidence="1 2">Frasassi</strain>
    </source>
</reference>
<dbReference type="EMBL" id="LMBR01000106">
    <property type="protein sequence ID" value="KUL30117.1"/>
    <property type="molecule type" value="Genomic_DNA"/>
</dbReference>
<gene>
    <name evidence="1" type="ORF">ASB62_04785</name>
</gene>